<reference evidence="3 4" key="1">
    <citation type="submission" date="2017-01" db="EMBL/GenBank/DDBJ databases">
        <title>The cable genome- insights into the physiology and evolution of filamentous bacteria capable of sulfide oxidation via long distance electron transfer.</title>
        <authorList>
            <person name="Schreiber L."/>
            <person name="Bjerg J.T."/>
            <person name="Boggild A."/>
            <person name="Van De Vossenberg J."/>
            <person name="Meysman F."/>
            <person name="Nielsen L.P."/>
            <person name="Schramm A."/>
            <person name="Kjeldsen K.U."/>
        </authorList>
    </citation>
    <scope>NUCLEOTIDE SEQUENCE [LARGE SCALE GENOMIC DNA]</scope>
    <source>
        <strain evidence="3">MCF</strain>
    </source>
</reference>
<dbReference type="SUPFAM" id="SSF55895">
    <property type="entry name" value="Ribonuclease Rh-like"/>
    <property type="match status" value="1"/>
</dbReference>
<dbReference type="GO" id="GO:0003723">
    <property type="term" value="F:RNA binding"/>
    <property type="evidence" value="ECO:0007669"/>
    <property type="project" value="InterPro"/>
</dbReference>
<dbReference type="GO" id="GO:0006401">
    <property type="term" value="P:RNA catabolic process"/>
    <property type="evidence" value="ECO:0007669"/>
    <property type="project" value="UniProtKB-ARBA"/>
</dbReference>
<organism evidence="3 4">
    <name type="scientific">Candidatus Electrothrix aarhusensis</name>
    <dbReference type="NCBI Taxonomy" id="1859131"/>
    <lineage>
        <taxon>Bacteria</taxon>
        <taxon>Pseudomonadati</taxon>
        <taxon>Thermodesulfobacteriota</taxon>
        <taxon>Desulfobulbia</taxon>
        <taxon>Desulfobulbales</taxon>
        <taxon>Desulfobulbaceae</taxon>
        <taxon>Candidatus Electrothrix</taxon>
    </lineage>
</organism>
<evidence type="ECO:0000313" key="3">
    <source>
        <dbReference type="EMBL" id="RWX42996.1"/>
    </source>
</evidence>
<dbReference type="AlphaFoldDB" id="A0A444IQ99"/>
<dbReference type="InterPro" id="IPR001568">
    <property type="entry name" value="RNase_T2-like"/>
</dbReference>
<dbReference type="Pfam" id="PF00445">
    <property type="entry name" value="Ribonuclease_T2"/>
    <property type="match status" value="1"/>
</dbReference>
<dbReference type="Gene3D" id="3.90.730.10">
    <property type="entry name" value="Ribonuclease T2-like"/>
    <property type="match status" value="1"/>
</dbReference>
<evidence type="ECO:0000313" key="4">
    <source>
        <dbReference type="Proteomes" id="UP000287853"/>
    </source>
</evidence>
<dbReference type="GO" id="GO:0016787">
    <property type="term" value="F:hydrolase activity"/>
    <property type="evidence" value="ECO:0007669"/>
    <property type="project" value="UniProtKB-KW"/>
</dbReference>
<comment type="caution">
    <text evidence="3">The sequence shown here is derived from an EMBL/GenBank/DDBJ whole genome shotgun (WGS) entry which is preliminary data.</text>
</comment>
<gene>
    <name evidence="3" type="ORF">H206_03258</name>
</gene>
<keyword evidence="4" id="KW-1185">Reference proteome</keyword>
<protein>
    <submittedName>
        <fullName evidence="3">Ribonuclease T2</fullName>
        <ecNumber evidence="3">3.1.27.1</ecNumber>
    </submittedName>
</protein>
<dbReference type="Proteomes" id="UP000287853">
    <property type="component" value="Unassembled WGS sequence"/>
</dbReference>
<name>A0A444IQ99_9BACT</name>
<dbReference type="PROSITE" id="PS00531">
    <property type="entry name" value="RNASE_T2_2"/>
    <property type="match status" value="1"/>
</dbReference>
<proteinExistence type="inferred from homology"/>
<comment type="similarity">
    <text evidence="1 2">Belongs to the RNase T2 family.</text>
</comment>
<dbReference type="PANTHER" id="PTHR11240">
    <property type="entry name" value="RIBONUCLEASE T2"/>
    <property type="match status" value="1"/>
</dbReference>
<accession>A0A444IQ99</accession>
<dbReference type="InterPro" id="IPR018188">
    <property type="entry name" value="RNase_T2_His_AS_1"/>
</dbReference>
<dbReference type="InterPro" id="IPR033130">
    <property type="entry name" value="RNase_T2_His_AS_2"/>
</dbReference>
<dbReference type="PROSITE" id="PS00530">
    <property type="entry name" value="RNASE_T2_1"/>
    <property type="match status" value="1"/>
</dbReference>
<evidence type="ECO:0000256" key="1">
    <source>
        <dbReference type="ARBA" id="ARBA00007469"/>
    </source>
</evidence>
<dbReference type="EMBL" id="MTKO01000135">
    <property type="protein sequence ID" value="RWX42996.1"/>
    <property type="molecule type" value="Genomic_DNA"/>
</dbReference>
<evidence type="ECO:0000256" key="2">
    <source>
        <dbReference type="RuleBase" id="RU004328"/>
    </source>
</evidence>
<dbReference type="PANTHER" id="PTHR11240:SF22">
    <property type="entry name" value="RIBONUCLEASE T2"/>
    <property type="match status" value="1"/>
</dbReference>
<dbReference type="EC" id="3.1.27.1" evidence="3"/>
<sequence>MYIQKKIAVFELPCKDFTFIHTSKRERDMNKFILTALIIACCSETTLAAEKVKGTFKVDQACEAYSSFKKKKNPGQIHIKPGKIYNAVEINTEKEWDWIRVAMGKKNDDLRWVSKECGTAKITVAQSSTSTGNNGSITCSTPNQYDSYVLTMTWQPGFCEHFAYQGSKPECDAMMKQNNEKLVISHLTLHGLWPNKSECGTKYGHCADTALDLKKSTVEEIDDWMPNFFFSTAFGSYEWKKHGTCQERDDDAYFLLAKDLLQRVDHSAIGTYLRDNIGETINADAYRKHIEKKLGKEVADRVQLVCSKKKYLQEIRLNLPKNIVVDNDLAKMVSEAKTFRSFTSRCAKDIYIERSGKH</sequence>
<dbReference type="GO" id="GO:0033897">
    <property type="term" value="F:ribonuclease T2 activity"/>
    <property type="evidence" value="ECO:0007669"/>
    <property type="project" value="InterPro"/>
</dbReference>
<keyword evidence="3" id="KW-0378">Hydrolase</keyword>
<dbReference type="InterPro" id="IPR036430">
    <property type="entry name" value="RNase_T2-like_sf"/>
</dbReference>